<protein>
    <submittedName>
        <fullName evidence="2">Uncharacterized protein</fullName>
    </submittedName>
</protein>
<proteinExistence type="predicted"/>
<dbReference type="PANTHER" id="PTHR31649">
    <property type="entry name" value="AGAP009604-PA"/>
    <property type="match status" value="1"/>
</dbReference>
<reference evidence="2 3" key="1">
    <citation type="journal article" date="2024" name="BMC Genomics">
        <title>De novo assembly and annotation of Popillia japonica's genome with initial clues to its potential as an invasive pest.</title>
        <authorList>
            <person name="Cucini C."/>
            <person name="Boschi S."/>
            <person name="Funari R."/>
            <person name="Cardaioli E."/>
            <person name="Iannotti N."/>
            <person name="Marturano G."/>
            <person name="Paoli F."/>
            <person name="Bruttini M."/>
            <person name="Carapelli A."/>
            <person name="Frati F."/>
            <person name="Nardi F."/>
        </authorList>
    </citation>
    <scope>NUCLEOTIDE SEQUENCE [LARGE SCALE GENOMIC DNA]</scope>
    <source>
        <strain evidence="2">DMR45628</strain>
    </source>
</reference>
<accession>A0AAW1KK17</accession>
<feature type="chain" id="PRO_5043486367" evidence="1">
    <location>
        <begin position="20"/>
        <end position="177"/>
    </location>
</feature>
<dbReference type="Pfam" id="PF11901">
    <property type="entry name" value="DM9"/>
    <property type="match status" value="1"/>
</dbReference>
<evidence type="ECO:0000256" key="1">
    <source>
        <dbReference type="SAM" id="SignalP"/>
    </source>
</evidence>
<evidence type="ECO:0000313" key="3">
    <source>
        <dbReference type="Proteomes" id="UP001458880"/>
    </source>
</evidence>
<dbReference type="PANTHER" id="PTHR31649:SF10">
    <property type="entry name" value="IP19903P-RELATED"/>
    <property type="match status" value="1"/>
</dbReference>
<keyword evidence="1" id="KW-0732">Signal</keyword>
<sequence length="177" mass="20494">MRIVQILCRLFSILLLIKGEIVHHYYWRDYMGYLPYDGVSFEGVYVAQIPGHGMLPASFYPETKEAVSEVFGKKLVSKIYIKILCDPNIENFYWENTTTDDLSFDKSDNLVVGGIEADIPLYVGRIFHEGIWKISKVISPDSRFRGYRGWNNSTGTQHHSDNFEVLKYKRKAISPRC</sequence>
<dbReference type="EMBL" id="JASPKY010000210">
    <property type="protein sequence ID" value="KAK9720492.1"/>
    <property type="molecule type" value="Genomic_DNA"/>
</dbReference>
<feature type="signal peptide" evidence="1">
    <location>
        <begin position="1"/>
        <end position="19"/>
    </location>
</feature>
<dbReference type="InterPro" id="IPR006616">
    <property type="entry name" value="DM9_repeat"/>
</dbReference>
<gene>
    <name evidence="2" type="ORF">QE152_g22063</name>
</gene>
<keyword evidence="3" id="KW-1185">Reference proteome</keyword>
<comment type="caution">
    <text evidence="2">The sequence shown here is derived from an EMBL/GenBank/DDBJ whole genome shotgun (WGS) entry which is preliminary data.</text>
</comment>
<organism evidence="2 3">
    <name type="scientific">Popillia japonica</name>
    <name type="common">Japanese beetle</name>
    <dbReference type="NCBI Taxonomy" id="7064"/>
    <lineage>
        <taxon>Eukaryota</taxon>
        <taxon>Metazoa</taxon>
        <taxon>Ecdysozoa</taxon>
        <taxon>Arthropoda</taxon>
        <taxon>Hexapoda</taxon>
        <taxon>Insecta</taxon>
        <taxon>Pterygota</taxon>
        <taxon>Neoptera</taxon>
        <taxon>Endopterygota</taxon>
        <taxon>Coleoptera</taxon>
        <taxon>Polyphaga</taxon>
        <taxon>Scarabaeiformia</taxon>
        <taxon>Scarabaeidae</taxon>
        <taxon>Rutelinae</taxon>
        <taxon>Popillia</taxon>
    </lineage>
</organism>
<evidence type="ECO:0000313" key="2">
    <source>
        <dbReference type="EMBL" id="KAK9720492.1"/>
    </source>
</evidence>
<dbReference type="AlphaFoldDB" id="A0AAW1KK17"/>
<name>A0AAW1KK17_POPJA</name>
<dbReference type="Proteomes" id="UP001458880">
    <property type="component" value="Unassembled WGS sequence"/>
</dbReference>